<comment type="subunit">
    <text evidence="8">F-type ATPases have 2 components, CF(1) - the catalytic core - and CF(0) - the membrane proton channel. In yeast, the dimeric form of ATP synthase consists of 17 polypeptides: alpha, beta, gamma, delta, epsilon, 4 (B), 5 (OSCP), 6 (A), 8, 9 (C), d, E (Tim11), f, g, h, i/j and k.</text>
</comment>
<evidence type="ECO:0000256" key="2">
    <source>
        <dbReference type="ARBA" id="ARBA00022547"/>
    </source>
</evidence>
<evidence type="ECO:0000313" key="10">
    <source>
        <dbReference type="Proteomes" id="UP001527925"/>
    </source>
</evidence>
<dbReference type="InterPro" id="IPR013837">
    <property type="entry name" value="ATP_synth_F0_suB"/>
</dbReference>
<dbReference type="Gene3D" id="1.20.5.2210">
    <property type="match status" value="1"/>
</dbReference>
<keyword evidence="6 8" id="KW-0496">Mitochondrion</keyword>
<evidence type="ECO:0000313" key="9">
    <source>
        <dbReference type="EMBL" id="KAL2912380.1"/>
    </source>
</evidence>
<protein>
    <recommendedName>
        <fullName evidence="8">ATP synthase subunit 4</fullName>
    </recommendedName>
</protein>
<proteinExistence type="inferred from homology"/>
<dbReference type="SUPFAM" id="SSF161060">
    <property type="entry name" value="ATP synthase B chain-like"/>
    <property type="match status" value="1"/>
</dbReference>
<sequence>MASRFLSTRALVAGLRPSLAKTISARQVAWCAESIGPCRSIVRLALTLAQTAPASVHLHSGLNTAFPLLQQRFQSTEAPKRADPSVVAESLIKVFPGESMAAKSGSVLVAASVAAFLISKEIYIIDAEFLEMLCIFAAFYVWYSNGKDMAVEYFQGRKDAIFNALTKARTEHRAVVQERIDHIGKLSDAVDVTKGLYDISKDIAKLEAEAYELKQKVAFNTEVKSVLDSWVRHEANVREQEQKRLVAHVIEKIKADLSDPKLQQNILNQTLADVEKIAVARR</sequence>
<name>A0ABR4MYM4_9FUNG</name>
<evidence type="ECO:0000256" key="6">
    <source>
        <dbReference type="ARBA" id="ARBA00023128"/>
    </source>
</evidence>
<evidence type="ECO:0000256" key="8">
    <source>
        <dbReference type="RuleBase" id="RU368017"/>
    </source>
</evidence>
<accession>A0ABR4MYM4</accession>
<evidence type="ECO:0000256" key="5">
    <source>
        <dbReference type="ARBA" id="ARBA00023065"/>
    </source>
</evidence>
<keyword evidence="2 8" id="KW-0138">CF(0)</keyword>
<gene>
    <name evidence="9" type="primary">ATP4</name>
    <name evidence="9" type="ORF">HK105_208154</name>
</gene>
<dbReference type="PANTHER" id="PTHR12733">
    <property type="entry name" value="MITOCHONDRIAL ATP SYNTHASE B CHAIN"/>
    <property type="match status" value="1"/>
</dbReference>
<evidence type="ECO:0000256" key="7">
    <source>
        <dbReference type="ARBA" id="ARBA00023136"/>
    </source>
</evidence>
<evidence type="ECO:0000256" key="4">
    <source>
        <dbReference type="ARBA" id="ARBA00022792"/>
    </source>
</evidence>
<comment type="subcellular location">
    <subcellularLocation>
        <location evidence="8">Mitochondrion</location>
    </subcellularLocation>
    <subcellularLocation>
        <location evidence="8">Mitochondrion inner membrane</location>
    </subcellularLocation>
</comment>
<dbReference type="PANTHER" id="PTHR12733:SF3">
    <property type="entry name" value="ATP SYNTHASE F(0) COMPLEX SUBUNIT B1, MITOCHONDRIAL"/>
    <property type="match status" value="1"/>
</dbReference>
<evidence type="ECO:0000256" key="3">
    <source>
        <dbReference type="ARBA" id="ARBA00022781"/>
    </source>
</evidence>
<dbReference type="Pfam" id="PF05405">
    <property type="entry name" value="Mt_ATP-synt_B"/>
    <property type="match status" value="1"/>
</dbReference>
<dbReference type="Proteomes" id="UP001527925">
    <property type="component" value="Unassembled WGS sequence"/>
</dbReference>
<keyword evidence="4 8" id="KW-0999">Mitochondrion inner membrane</keyword>
<dbReference type="EMBL" id="JADGIZ020000069">
    <property type="protein sequence ID" value="KAL2912380.1"/>
    <property type="molecule type" value="Genomic_DNA"/>
</dbReference>
<keyword evidence="1 8" id="KW-0813">Transport</keyword>
<keyword evidence="7 8" id="KW-0472">Membrane</keyword>
<evidence type="ECO:0000256" key="1">
    <source>
        <dbReference type="ARBA" id="ARBA00022448"/>
    </source>
</evidence>
<comment type="similarity">
    <text evidence="8">Belongs to the eukaryotic ATPase B chain family.</text>
</comment>
<keyword evidence="3 8" id="KW-0375">Hydrogen ion transport</keyword>
<reference evidence="9 10" key="1">
    <citation type="submission" date="2023-09" db="EMBL/GenBank/DDBJ databases">
        <title>Pangenome analysis of Batrachochytrium dendrobatidis and related Chytrids.</title>
        <authorList>
            <person name="Yacoub M.N."/>
            <person name="Stajich J.E."/>
            <person name="James T.Y."/>
        </authorList>
    </citation>
    <scope>NUCLEOTIDE SEQUENCE [LARGE SCALE GENOMIC DNA]</scope>
    <source>
        <strain evidence="9 10">JEL0888</strain>
    </source>
</reference>
<comment type="caution">
    <text evidence="9">The sequence shown here is derived from an EMBL/GenBank/DDBJ whole genome shotgun (WGS) entry which is preliminary data.</text>
</comment>
<comment type="function">
    <text evidence="8">Subunit b, of the mitochondrial membrane ATP synthase complex (F(1)F(0) ATP synthase or Complex V) that produces ATP from ADP in the presence of a proton gradient across the membrane which is generated by electron transport complexes of the respiratory chain. ATP synthase complex consist of a soluble F(1) head domain - the catalytic core - and a membrane F(1) domain - the membrane proton channel. These two domains are linked by a central stalk rotating inside the F(1) region and a stationary peripheral stalk. During catalysis, ATP synthesis in the catalytic domain of F(1) is coupled via a rotary mechanism of the central stalk subunits to proton translocation. In vivo, can only synthesize ATP although its ATP hydrolase activity can be activated artificially in vitro. Part of the complex F(0) domain. Part of the complex F(0) domain and the peripheric stalk, which acts as a stator to hold the catalytic alpha(3)beta(3) subcomplex and subunit a/ATP6 static relative to the rotary elements.</text>
</comment>
<keyword evidence="5 8" id="KW-0406">Ion transport</keyword>
<organism evidence="9 10">
    <name type="scientific">Polyrhizophydium stewartii</name>
    <dbReference type="NCBI Taxonomy" id="2732419"/>
    <lineage>
        <taxon>Eukaryota</taxon>
        <taxon>Fungi</taxon>
        <taxon>Fungi incertae sedis</taxon>
        <taxon>Chytridiomycota</taxon>
        <taxon>Chytridiomycota incertae sedis</taxon>
        <taxon>Chytridiomycetes</taxon>
        <taxon>Rhizophydiales</taxon>
        <taxon>Rhizophydiales incertae sedis</taxon>
        <taxon>Polyrhizophydium</taxon>
    </lineage>
</organism>
<keyword evidence="10" id="KW-1185">Reference proteome</keyword>
<dbReference type="InterPro" id="IPR008688">
    <property type="entry name" value="ATP_synth_Bsub_B/MI25"/>
</dbReference>